<evidence type="ECO:0000259" key="2">
    <source>
        <dbReference type="Pfam" id="PF01073"/>
    </source>
</evidence>
<dbReference type="AlphaFoldDB" id="A0A4V1J257"/>
<dbReference type="GO" id="GO:0006694">
    <property type="term" value="P:steroid biosynthetic process"/>
    <property type="evidence" value="ECO:0007669"/>
    <property type="project" value="InterPro"/>
</dbReference>
<dbReference type="InterPro" id="IPR002225">
    <property type="entry name" value="3Beta_OHSteriod_DH/Estase"/>
</dbReference>
<evidence type="ECO:0000313" key="3">
    <source>
        <dbReference type="EMBL" id="RKP27399.1"/>
    </source>
</evidence>
<dbReference type="Gene3D" id="3.40.50.720">
    <property type="entry name" value="NAD(P)-binding Rossmann-like Domain"/>
    <property type="match status" value="1"/>
</dbReference>
<sequence length="332" mass="37282">LVTGGEGFLGRHVVEALIRCRPAAQIRILDVYRSSIDRPPHVHAVVGDLTDRRSVEAACRGVTAIFHVASLLTPDMAMARRVNIDGTRHLLAAAEACGVRRILFVSSATVVLNRTPIFDADESMPYASNPPDPYIAFKAEAERLVMSWGKKPGRLVCSLRPSFIYGHGDRQVAPVAMQLARSAFYRWGYGDGCVTNVIYVENAAHALLRAEELLQPGSRINGEIINIHDGYTINLYELARNMAREIKLPHADGLLQWRCPWLPVVIMVYLMHFISLLLYPLVSWTPPLRIRDILMADLPHTFSNEKAKQLLNYVPPIDPSEALHRTRPWLRK</sequence>
<evidence type="ECO:0000256" key="1">
    <source>
        <dbReference type="SAM" id="Phobius"/>
    </source>
</evidence>
<keyword evidence="1" id="KW-0812">Transmembrane</keyword>
<feature type="transmembrane region" description="Helical" evidence="1">
    <location>
        <begin position="261"/>
        <end position="282"/>
    </location>
</feature>
<keyword evidence="4" id="KW-1185">Reference proteome</keyword>
<evidence type="ECO:0000313" key="4">
    <source>
        <dbReference type="Proteomes" id="UP000278143"/>
    </source>
</evidence>
<feature type="domain" description="3-beta hydroxysteroid dehydrogenase/isomerase" evidence="2">
    <location>
        <begin position="1"/>
        <end position="247"/>
    </location>
</feature>
<reference evidence="4" key="1">
    <citation type="journal article" date="2018" name="Nat. Microbiol.">
        <title>Leveraging single-cell genomics to expand the fungal tree of life.</title>
        <authorList>
            <person name="Ahrendt S.R."/>
            <person name="Quandt C.A."/>
            <person name="Ciobanu D."/>
            <person name="Clum A."/>
            <person name="Salamov A."/>
            <person name="Andreopoulos B."/>
            <person name="Cheng J.F."/>
            <person name="Woyke T."/>
            <person name="Pelin A."/>
            <person name="Henrissat B."/>
            <person name="Reynolds N.K."/>
            <person name="Benny G.L."/>
            <person name="Smith M.E."/>
            <person name="James T.Y."/>
            <person name="Grigoriev I.V."/>
        </authorList>
    </citation>
    <scope>NUCLEOTIDE SEQUENCE [LARGE SCALE GENOMIC DNA]</scope>
    <source>
        <strain evidence="4">Benny S71-1</strain>
    </source>
</reference>
<dbReference type="Pfam" id="PF01073">
    <property type="entry name" value="3Beta_HSD"/>
    <property type="match status" value="1"/>
</dbReference>
<dbReference type="EMBL" id="KZ989214">
    <property type="protein sequence ID" value="RKP27399.1"/>
    <property type="molecule type" value="Genomic_DNA"/>
</dbReference>
<dbReference type="SUPFAM" id="SSF51735">
    <property type="entry name" value="NAD(P)-binding Rossmann-fold domains"/>
    <property type="match status" value="1"/>
</dbReference>
<protein>
    <recommendedName>
        <fullName evidence="2">3-beta hydroxysteroid dehydrogenase/isomerase domain-containing protein</fullName>
    </recommendedName>
</protein>
<dbReference type="GO" id="GO:0016616">
    <property type="term" value="F:oxidoreductase activity, acting on the CH-OH group of donors, NAD or NADP as acceptor"/>
    <property type="evidence" value="ECO:0007669"/>
    <property type="project" value="InterPro"/>
</dbReference>
<accession>A0A4V1J257</accession>
<dbReference type="Proteomes" id="UP000278143">
    <property type="component" value="Unassembled WGS sequence"/>
</dbReference>
<dbReference type="OrthoDB" id="10058185at2759"/>
<organism evidence="3 4">
    <name type="scientific">Syncephalis pseudoplumigaleata</name>
    <dbReference type="NCBI Taxonomy" id="1712513"/>
    <lineage>
        <taxon>Eukaryota</taxon>
        <taxon>Fungi</taxon>
        <taxon>Fungi incertae sedis</taxon>
        <taxon>Zoopagomycota</taxon>
        <taxon>Zoopagomycotina</taxon>
        <taxon>Zoopagomycetes</taxon>
        <taxon>Zoopagales</taxon>
        <taxon>Piptocephalidaceae</taxon>
        <taxon>Syncephalis</taxon>
    </lineage>
</organism>
<dbReference type="PANTHER" id="PTHR43000">
    <property type="entry name" value="DTDP-D-GLUCOSE 4,6-DEHYDRATASE-RELATED"/>
    <property type="match status" value="1"/>
</dbReference>
<keyword evidence="1" id="KW-1133">Transmembrane helix</keyword>
<feature type="non-terminal residue" evidence="3">
    <location>
        <position position="332"/>
    </location>
</feature>
<proteinExistence type="predicted"/>
<feature type="non-terminal residue" evidence="3">
    <location>
        <position position="1"/>
    </location>
</feature>
<keyword evidence="1" id="KW-0472">Membrane</keyword>
<name>A0A4V1J257_9FUNG</name>
<gene>
    <name evidence="3" type="ORF">SYNPS1DRAFT_10858</name>
</gene>
<dbReference type="InterPro" id="IPR036291">
    <property type="entry name" value="NAD(P)-bd_dom_sf"/>
</dbReference>